<accession>A0ABV8ZUZ1</accession>
<evidence type="ECO:0000313" key="2">
    <source>
        <dbReference type="Proteomes" id="UP001595999"/>
    </source>
</evidence>
<proteinExistence type="predicted"/>
<dbReference type="EMBL" id="JBHSEK010000013">
    <property type="protein sequence ID" value="MFC4491344.1"/>
    <property type="molecule type" value="Genomic_DNA"/>
</dbReference>
<reference evidence="2" key="1">
    <citation type="journal article" date="2019" name="Int. J. Syst. Evol. Microbiol.">
        <title>The Global Catalogue of Microorganisms (GCM) 10K type strain sequencing project: providing services to taxonomists for standard genome sequencing and annotation.</title>
        <authorList>
            <consortium name="The Broad Institute Genomics Platform"/>
            <consortium name="The Broad Institute Genome Sequencing Center for Infectious Disease"/>
            <person name="Wu L."/>
            <person name="Ma J."/>
        </authorList>
    </citation>
    <scope>NUCLEOTIDE SEQUENCE [LARGE SCALE GENOMIC DNA]</scope>
    <source>
        <strain evidence="2">CGMCC 4.7608</strain>
    </source>
</reference>
<dbReference type="RefSeq" id="WP_231463195.1">
    <property type="nucleotide sequence ID" value="NZ_JAJOHW010000092.1"/>
</dbReference>
<sequence>MRRLVPINRWLNLHGLPLLRDLPGLRRLPGLAGLCDIRDIQIPDADQTRLRASLQAGQACFLAPNHPEFFTDWMIDKELSARFAPRLACWATHDIVNGMGAAMQRFWLRNNLIAQIPGSGGAAAKQHSVAWALQGHGVLLHPEGAVNWHADRIAPLYQGVAELALDAYSSLDEQAATQRVLVQPLLWKLRFIRDESAAIGKELAWTAKRLRLPLDHAQALPQQLQQILAALLAREAEAAGILLPEAPYFTRRRQFLATLAQQLDQLTPDSALSLPAPRRWQRAARESEDRERKQQLKQGLAAWERLNRVDETAYNQPLLAQEHIAECVKRIRQDYCRGTLRDTLNAYCPRPPGPRSLQLRVPEAIDVGRWLSEHPGADAQALIQHLRQLMQRDLDLLLQQLHQTRPYWTLPNPLYQAELSDA</sequence>
<gene>
    <name evidence="1" type="ORF">ACFO0R_17160</name>
</gene>
<evidence type="ECO:0000313" key="1">
    <source>
        <dbReference type="EMBL" id="MFC4491344.1"/>
    </source>
</evidence>
<comment type="caution">
    <text evidence="1">The sequence shown here is derived from an EMBL/GenBank/DDBJ whole genome shotgun (WGS) entry which is preliminary data.</text>
</comment>
<name>A0ABV8ZUZ1_9NEIS</name>
<dbReference type="Proteomes" id="UP001595999">
    <property type="component" value="Unassembled WGS sequence"/>
</dbReference>
<protein>
    <submittedName>
        <fullName evidence="1">Uncharacterized protein</fullName>
    </submittedName>
</protein>
<keyword evidence="2" id="KW-1185">Reference proteome</keyword>
<organism evidence="1 2">
    <name type="scientific">Chromobacterium aquaticum</name>
    <dbReference type="NCBI Taxonomy" id="467180"/>
    <lineage>
        <taxon>Bacteria</taxon>
        <taxon>Pseudomonadati</taxon>
        <taxon>Pseudomonadota</taxon>
        <taxon>Betaproteobacteria</taxon>
        <taxon>Neisseriales</taxon>
        <taxon>Chromobacteriaceae</taxon>
        <taxon>Chromobacterium</taxon>
    </lineage>
</organism>